<dbReference type="Pfam" id="PF24595">
    <property type="entry name" value="DUF7619"/>
    <property type="match status" value="1"/>
</dbReference>
<reference evidence="5 6" key="1">
    <citation type="submission" date="2018-07" db="EMBL/GenBank/DDBJ databases">
        <title>Complete genome sequence of Flavobacterium arcticum type strain SM1502T.</title>
        <authorList>
            <person name="Li Y."/>
            <person name="Li D.-D."/>
        </authorList>
    </citation>
    <scope>NUCLEOTIDE SEQUENCE [LARGE SCALE GENOMIC DNA]</scope>
    <source>
        <strain evidence="5 6">SM1502</strain>
    </source>
</reference>
<feature type="domain" description="DUF7619" evidence="4">
    <location>
        <begin position="403"/>
        <end position="536"/>
    </location>
</feature>
<proteinExistence type="predicted"/>
<dbReference type="NCBIfam" id="NF033708">
    <property type="entry name" value="T9SS_Cterm_ChiA"/>
    <property type="match status" value="1"/>
</dbReference>
<dbReference type="InterPro" id="IPR026444">
    <property type="entry name" value="Secre_tail"/>
</dbReference>
<dbReference type="Proteomes" id="UP000253951">
    <property type="component" value="Chromosome"/>
</dbReference>
<keyword evidence="1 2" id="KW-0732">Signal</keyword>
<protein>
    <submittedName>
        <fullName evidence="5">T9SS C-terminal target domain-containing protein</fullName>
    </submittedName>
</protein>
<evidence type="ECO:0000259" key="3">
    <source>
        <dbReference type="Pfam" id="PF18962"/>
    </source>
</evidence>
<name>A0A345H960_9FLAO</name>
<gene>
    <name evidence="5" type="ORF">DVK85_02300</name>
</gene>
<evidence type="ECO:0000313" key="6">
    <source>
        <dbReference type="Proteomes" id="UP000253951"/>
    </source>
</evidence>
<accession>A0A345H960</accession>
<evidence type="ECO:0000259" key="4">
    <source>
        <dbReference type="Pfam" id="PF24595"/>
    </source>
</evidence>
<sequence length="630" mass="69438">MQKKHAMKKLLLLFAMTFMSITYAQNNNTLCSDAQALCGALGNPFINTINSDPAMPGPEYGCLGNEPNPYWFYIPVSDDGVLSFFLSQESFEGNPIDIDFICYGPFSSLAESCNNLDLDHIIDCSYSAAATETATIPNAQAGEYYIMMVTNFSNQAGLITIDIEEETTGAIDCTGIQLTTFIDTNENGVKDSNELNFNLGNFNYEINNDGVVHNVTTPTGNYFIYDPEAANTYDIGFDVLPLYAPYFSVTTSYYEDIAVIAGETVTTYYFPVTVVQPYSDLAVYIIPVQQPRPGFEHNVNVVYANLSPASVAEGSVTFTADAPLTITNVGETVTDLTDVSFTYNFTNLAPYETVTFPVTLYVPVETELGEVVTNTAIITSEVDDMTLDNNTSVNNDIVVGSYDPNDKMESRGRDVLISEFDNNDYLYYTIRFQNMGTASAINVRVEDVLNDQLDESTVEMIRSSHNYVMEKDGNELTWTFDNIQLPAEQDDEAGSNGYVYFRVKPLPGFALGDMIPNGAGIYFDFNEVVETNTFETHFVQATASTDTFELGNFTIYPNPANNAVTIALSNTTNIINSVKVYDLTGKLIFNSSSVVSNNLHINTSAFAKGTYFVDVITNTGIKHTKKLLVN</sequence>
<keyword evidence="6" id="KW-1185">Reference proteome</keyword>
<dbReference type="NCBIfam" id="TIGR04183">
    <property type="entry name" value="Por_Secre_tail"/>
    <property type="match status" value="1"/>
</dbReference>
<feature type="signal peptide" evidence="2">
    <location>
        <begin position="1"/>
        <end position="24"/>
    </location>
</feature>
<dbReference type="Pfam" id="PF18962">
    <property type="entry name" value="Por_Secre_tail"/>
    <property type="match status" value="1"/>
</dbReference>
<evidence type="ECO:0000256" key="1">
    <source>
        <dbReference type="ARBA" id="ARBA00022729"/>
    </source>
</evidence>
<dbReference type="InterPro" id="IPR055353">
    <property type="entry name" value="DUF7619"/>
</dbReference>
<evidence type="ECO:0000313" key="5">
    <source>
        <dbReference type="EMBL" id="AXG73120.1"/>
    </source>
</evidence>
<evidence type="ECO:0000256" key="2">
    <source>
        <dbReference type="SAM" id="SignalP"/>
    </source>
</evidence>
<dbReference type="AlphaFoldDB" id="A0A345H960"/>
<feature type="domain" description="Secretion system C-terminal sorting" evidence="3">
    <location>
        <begin position="555"/>
        <end position="629"/>
    </location>
</feature>
<feature type="chain" id="PRO_5016789678" evidence="2">
    <location>
        <begin position="25"/>
        <end position="630"/>
    </location>
</feature>
<dbReference type="EMBL" id="CP031188">
    <property type="protein sequence ID" value="AXG73120.1"/>
    <property type="molecule type" value="Genomic_DNA"/>
</dbReference>
<organism evidence="5 6">
    <name type="scientific">Flavobacterium arcticum</name>
    <dbReference type="NCBI Taxonomy" id="1784713"/>
    <lineage>
        <taxon>Bacteria</taxon>
        <taxon>Pseudomonadati</taxon>
        <taxon>Bacteroidota</taxon>
        <taxon>Flavobacteriia</taxon>
        <taxon>Flavobacteriales</taxon>
        <taxon>Flavobacteriaceae</taxon>
        <taxon>Flavobacterium</taxon>
    </lineage>
</organism>
<dbReference type="KEGG" id="fat:DVK85_02300"/>